<dbReference type="EMBL" id="CP017962">
    <property type="protein sequence ID" value="APC48270.1"/>
    <property type="molecule type" value="Genomic_DNA"/>
</dbReference>
<sequence>MTAEELEALKERFKEIKQSPVRGSRLLALKKDLEECYNIPEHYSVAFINNNLEVMSLYRDVCYAVDSGRVR</sequence>
<protein>
    <submittedName>
        <fullName evidence="1">Uncharacterized protein</fullName>
    </submittedName>
</protein>
<dbReference type="Proteomes" id="UP000182945">
    <property type="component" value="Chromosome"/>
</dbReference>
<name>A0AAC9IZY8_VIRHA</name>
<gene>
    <name evidence="1" type="ORF">BME96_08855</name>
</gene>
<evidence type="ECO:0000313" key="1">
    <source>
        <dbReference type="EMBL" id="APC48270.1"/>
    </source>
</evidence>
<organism evidence="1 2">
    <name type="scientific">Virgibacillus halodenitrificans</name>
    <name type="common">Bacillus halodenitrificans</name>
    <dbReference type="NCBI Taxonomy" id="1482"/>
    <lineage>
        <taxon>Bacteria</taxon>
        <taxon>Bacillati</taxon>
        <taxon>Bacillota</taxon>
        <taxon>Bacilli</taxon>
        <taxon>Bacillales</taxon>
        <taxon>Bacillaceae</taxon>
        <taxon>Virgibacillus</taxon>
    </lineage>
</organism>
<proteinExistence type="predicted"/>
<evidence type="ECO:0000313" key="2">
    <source>
        <dbReference type="Proteomes" id="UP000182945"/>
    </source>
</evidence>
<reference evidence="1 2" key="1">
    <citation type="submission" date="2016-11" db="EMBL/GenBank/DDBJ databases">
        <title>Complete genome sequencing of Virgibacillus halodenitrificans PDB-F2.</title>
        <authorList>
            <person name="Sun Z."/>
            <person name="Zhou Y."/>
            <person name="Li H."/>
        </authorList>
    </citation>
    <scope>NUCLEOTIDE SEQUENCE [LARGE SCALE GENOMIC DNA]</scope>
    <source>
        <strain evidence="1 2">PDB-F2</strain>
    </source>
</reference>
<accession>A0AAC9IZY8</accession>
<dbReference type="AlphaFoldDB" id="A0AAC9IZY8"/>
<dbReference type="RefSeq" id="WP_071648894.1">
    <property type="nucleotide sequence ID" value="NZ_CP017962.1"/>
</dbReference>
<dbReference type="GeneID" id="71514502"/>
<dbReference type="KEGG" id="vhl:BME96_08855"/>